<organism evidence="8 9">
    <name type="scientific">Cercopithecine alphaherpesvirus 2</name>
    <dbReference type="NCBI Taxonomy" id="10317"/>
    <lineage>
        <taxon>Viruses</taxon>
        <taxon>Duplodnaviria</taxon>
        <taxon>Heunggongvirae</taxon>
        <taxon>Peploviricota</taxon>
        <taxon>Herviviricetes</taxon>
        <taxon>Herpesvirales</taxon>
        <taxon>Orthoherpesviridae</taxon>
        <taxon>Alphaherpesvirinae</taxon>
        <taxon>Simplexvirus</taxon>
        <taxon>Simplexvirus cercopithecinealpha2</taxon>
    </lineage>
</organism>
<dbReference type="KEGG" id="vg:3190372"/>
<dbReference type="RefSeq" id="YP_164465.1">
    <property type="nucleotide sequence ID" value="NC_006560.1"/>
</dbReference>
<protein>
    <submittedName>
        <fullName evidence="8">Thymidine kinase</fullName>
    </submittedName>
</protein>
<evidence type="ECO:0000313" key="8">
    <source>
        <dbReference type="EMBL" id="AAU88088.1"/>
    </source>
</evidence>
<dbReference type="SUPFAM" id="SSF52540">
    <property type="entry name" value="P-loop containing nucleoside triphosphate hydrolases"/>
    <property type="match status" value="1"/>
</dbReference>
<proteinExistence type="inferred from homology"/>
<feature type="region of interest" description="Disordered" evidence="7">
    <location>
        <begin position="1"/>
        <end position="31"/>
    </location>
</feature>
<reference evidence="8 9" key="1">
    <citation type="journal article" date="2005" name="Virology">
        <title>Complete genome sequence of cercopithecine herpesvirus 2 (SA8) and comparison with other simplexviruses.</title>
        <authorList>
            <person name="Tyler S.D."/>
            <person name="Peters G.A."/>
            <person name="Severini A."/>
        </authorList>
    </citation>
    <scope>NUCLEOTIDE SEQUENCE [LARGE SCALE GENOMIC DNA]</scope>
</reference>
<dbReference type="GO" id="GO:0005524">
    <property type="term" value="F:ATP binding"/>
    <property type="evidence" value="ECO:0007669"/>
    <property type="project" value="UniProtKB-KW"/>
</dbReference>
<dbReference type="GO" id="GO:0004797">
    <property type="term" value="F:thymidine kinase activity"/>
    <property type="evidence" value="ECO:0007669"/>
    <property type="project" value="InterPro"/>
</dbReference>
<evidence type="ECO:0000256" key="5">
    <source>
        <dbReference type="ARBA" id="ARBA00022777"/>
    </source>
</evidence>
<dbReference type="Pfam" id="PF00693">
    <property type="entry name" value="Herpes_TK"/>
    <property type="match status" value="1"/>
</dbReference>
<accession>Q5Y0T0</accession>
<keyword evidence="5 8" id="KW-0418">Kinase</keyword>
<keyword evidence="1" id="KW-0244">Early protein</keyword>
<evidence type="ECO:0000256" key="4">
    <source>
        <dbReference type="ARBA" id="ARBA00022741"/>
    </source>
</evidence>
<evidence type="ECO:0000256" key="7">
    <source>
        <dbReference type="SAM" id="MobiDB-lite"/>
    </source>
</evidence>
<gene>
    <name evidence="8" type="primary">UL23</name>
</gene>
<dbReference type="GO" id="GO:0006230">
    <property type="term" value="P:TMP biosynthetic process"/>
    <property type="evidence" value="ECO:0007669"/>
    <property type="project" value="InterPro"/>
</dbReference>
<dbReference type="EMBL" id="AY714813">
    <property type="protein sequence ID" value="AAU88088.1"/>
    <property type="molecule type" value="Genomic_DNA"/>
</dbReference>
<dbReference type="GO" id="GO:0071897">
    <property type="term" value="P:DNA biosynthetic process"/>
    <property type="evidence" value="ECO:0007669"/>
    <property type="project" value="UniProtKB-KW"/>
</dbReference>
<evidence type="ECO:0000256" key="6">
    <source>
        <dbReference type="ARBA" id="ARBA00022840"/>
    </source>
</evidence>
<keyword evidence="9" id="KW-1185">Reference proteome</keyword>
<sequence>MASHAGQQDAPALDRVAGSPGHGARAAGSFGLRDGRPSAMLRIYVDGPHGLGKTTTAAAFAAALGKSDGVEYVPEPMAYWQKLGGAETIARIFDAQHRLDRGEISVAEAAMAMTSAQVTMSTPYAVTEAAVAPHIGPELPPDHRPHPTIDLILVFDRHPVAPLLCYPAARYLVGSLSLPAVLSFAALLPPTTPGTNLVLGDLPAVAHAERLAQRHRPGERLDLAMLSAIRRVYAMLGNTILYLQTGGSWRADWHRLAPAVESRRPERIMPHPKIEDTLFALFCAPELLDETGELYRVFAWTLDLLAERLRSMHLFVLDYNQATRHCWMDLMEATPEMTPTLVTTPGSLTVLRTLAREFAREMAPAPGGGAGGERSEAP</sequence>
<evidence type="ECO:0000256" key="1">
    <source>
        <dbReference type="ARBA" id="ARBA00022518"/>
    </source>
</evidence>
<dbReference type="InterPro" id="IPR001889">
    <property type="entry name" value="Herpes_TK"/>
</dbReference>
<keyword evidence="6" id="KW-0067">ATP-binding</keyword>
<name>Q5Y0T0_9ALPH</name>
<keyword evidence="3" id="KW-0808">Transferase</keyword>
<keyword evidence="4" id="KW-0547">Nucleotide-binding</keyword>
<dbReference type="Gene3D" id="3.40.50.300">
    <property type="entry name" value="P-loop containing nucleotide triphosphate hydrolases"/>
    <property type="match status" value="1"/>
</dbReference>
<dbReference type="OrthoDB" id="9128at10239"/>
<keyword evidence="2" id="KW-0237">DNA synthesis</keyword>
<dbReference type="GeneID" id="3190372"/>
<evidence type="ECO:0000256" key="2">
    <source>
        <dbReference type="ARBA" id="ARBA00022634"/>
    </source>
</evidence>
<evidence type="ECO:0000313" key="9">
    <source>
        <dbReference type="Proteomes" id="UP000137988"/>
    </source>
</evidence>
<dbReference type="InterPro" id="IPR027417">
    <property type="entry name" value="P-loop_NTPase"/>
</dbReference>
<dbReference type="HAMAP" id="MF_04029">
    <property type="entry name" value="HSV_KITH"/>
    <property type="match status" value="1"/>
</dbReference>
<dbReference type="Proteomes" id="UP000137988">
    <property type="component" value="Segment"/>
</dbReference>
<evidence type="ECO:0000256" key="3">
    <source>
        <dbReference type="ARBA" id="ARBA00022679"/>
    </source>
</evidence>